<accession>A0A0W7YTA1</accession>
<dbReference type="RefSeq" id="WP_058880485.1">
    <property type="nucleotide sequence ID" value="NZ_VZOT01000005.1"/>
</dbReference>
<dbReference type="STRING" id="225992.B5M06_05815"/>
<dbReference type="EMBL" id="LPXH01000040">
    <property type="protein sequence ID" value="KUF38317.1"/>
    <property type="molecule type" value="Genomic_DNA"/>
</dbReference>
<dbReference type="Proteomes" id="UP000053300">
    <property type="component" value="Unassembled WGS sequence"/>
</dbReference>
<comment type="caution">
    <text evidence="1">The sequence shown here is derived from an EMBL/GenBank/DDBJ whole genome shotgun (WGS) entry which is preliminary data.</text>
</comment>
<evidence type="ECO:0000313" key="1">
    <source>
        <dbReference type="EMBL" id="KUF38317.1"/>
    </source>
</evidence>
<gene>
    <name evidence="1" type="ORF">AS359_11305</name>
</gene>
<name>A0A0W7YTA1_9BURK</name>
<organism evidence="1 2">
    <name type="scientific">Comamonas kerstersii</name>
    <dbReference type="NCBI Taxonomy" id="225992"/>
    <lineage>
        <taxon>Bacteria</taxon>
        <taxon>Pseudomonadati</taxon>
        <taxon>Pseudomonadota</taxon>
        <taxon>Betaproteobacteria</taxon>
        <taxon>Burkholderiales</taxon>
        <taxon>Comamonadaceae</taxon>
        <taxon>Comamonas</taxon>
    </lineage>
</organism>
<keyword evidence="2" id="KW-1185">Reference proteome</keyword>
<dbReference type="AlphaFoldDB" id="A0A0W7YTA1"/>
<evidence type="ECO:0008006" key="3">
    <source>
        <dbReference type="Google" id="ProtNLM"/>
    </source>
</evidence>
<protein>
    <recommendedName>
        <fullName evidence="3">UspA domain-containing protein</fullName>
    </recommendedName>
</protein>
<sequence length="158" mass="17400">MRLIAGKGTVQTYIAYVDDAEYAQQLLRSMLLCAHGQDAHWVLVACAPRITHRVSKFVSNRSRENWRNKWADRLFQSCLPVFQAQGVQVTPMLAKAPLPELLESLLAEHGSSAQVIDMRRPKDAVSAQTSTPVLRKLAGTLTSLGACWTVLVSDVLAA</sequence>
<proteinExistence type="predicted"/>
<reference evidence="1 2" key="1">
    <citation type="submission" date="2015-12" db="EMBL/GenBank/DDBJ databases">
        <title>Complete genome sequence of a multi-drug resistant strain Acidovorax sp. 12322-1.</title>
        <authorList>
            <person name="Ming D."/>
            <person name="Wang M."/>
            <person name="Hu S."/>
            <person name="Zhou Y."/>
            <person name="Jiang T."/>
        </authorList>
    </citation>
    <scope>NUCLEOTIDE SEQUENCE [LARGE SCALE GENOMIC DNA]</scope>
    <source>
        <strain evidence="1 2">12322-1</strain>
    </source>
</reference>
<evidence type="ECO:0000313" key="2">
    <source>
        <dbReference type="Proteomes" id="UP000053300"/>
    </source>
</evidence>